<organism evidence="1 2">
    <name type="scientific">Olea europaea subsp. europaea</name>
    <dbReference type="NCBI Taxonomy" id="158383"/>
    <lineage>
        <taxon>Eukaryota</taxon>
        <taxon>Viridiplantae</taxon>
        <taxon>Streptophyta</taxon>
        <taxon>Embryophyta</taxon>
        <taxon>Tracheophyta</taxon>
        <taxon>Spermatophyta</taxon>
        <taxon>Magnoliopsida</taxon>
        <taxon>eudicotyledons</taxon>
        <taxon>Gunneridae</taxon>
        <taxon>Pentapetalae</taxon>
        <taxon>asterids</taxon>
        <taxon>lamiids</taxon>
        <taxon>Lamiales</taxon>
        <taxon>Oleaceae</taxon>
        <taxon>Oleeae</taxon>
        <taxon>Olea</taxon>
    </lineage>
</organism>
<keyword evidence="2" id="KW-1185">Reference proteome</keyword>
<evidence type="ECO:0000313" key="1">
    <source>
        <dbReference type="EMBL" id="CAA2994096.1"/>
    </source>
</evidence>
<dbReference type="Gramene" id="OE9A101240T1">
    <property type="protein sequence ID" value="OE9A101240C1"/>
    <property type="gene ID" value="OE9A101240"/>
</dbReference>
<reference evidence="1 2" key="1">
    <citation type="submission" date="2019-12" db="EMBL/GenBank/DDBJ databases">
        <authorList>
            <person name="Alioto T."/>
            <person name="Alioto T."/>
            <person name="Gomez Garrido J."/>
        </authorList>
    </citation>
    <scope>NUCLEOTIDE SEQUENCE [LARGE SCALE GENOMIC DNA]</scope>
</reference>
<dbReference type="EMBL" id="CACTIH010005466">
    <property type="protein sequence ID" value="CAA2994096.1"/>
    <property type="molecule type" value="Genomic_DNA"/>
</dbReference>
<proteinExistence type="predicted"/>
<accession>A0A8S0SP93</accession>
<gene>
    <name evidence="1" type="ORF">OLEA9_A101240</name>
</gene>
<protein>
    <submittedName>
        <fullName evidence="1">Uncharacterized protein</fullName>
    </submittedName>
</protein>
<dbReference type="Proteomes" id="UP000594638">
    <property type="component" value="Unassembled WGS sequence"/>
</dbReference>
<comment type="caution">
    <text evidence="1">The sequence shown here is derived from an EMBL/GenBank/DDBJ whole genome shotgun (WGS) entry which is preliminary data.</text>
</comment>
<name>A0A8S0SP93_OLEEU</name>
<dbReference type="AlphaFoldDB" id="A0A8S0SP93"/>
<sequence length="89" mass="9612">MIVIQGVERSIDLSHTQVNVFKVVSSSASSTKNEIEKMEKSETYSHDVTAAMGVAILKNDSISSLETTCNSDNFLLHVGTRDGFFEAGG</sequence>
<evidence type="ECO:0000313" key="2">
    <source>
        <dbReference type="Proteomes" id="UP000594638"/>
    </source>
</evidence>